<gene>
    <name evidence="2" type="ORF">PV08_09289</name>
</gene>
<protein>
    <recommendedName>
        <fullName evidence="4">CsbD-like domain-containing protein</fullName>
    </recommendedName>
</protein>
<keyword evidence="3" id="KW-1185">Reference proteome</keyword>
<dbReference type="GeneID" id="27336372"/>
<name>A0A0D2B026_9EURO</name>
<feature type="region of interest" description="Disordered" evidence="1">
    <location>
        <begin position="34"/>
        <end position="76"/>
    </location>
</feature>
<evidence type="ECO:0000313" key="2">
    <source>
        <dbReference type="EMBL" id="KIW12015.1"/>
    </source>
</evidence>
<dbReference type="RefSeq" id="XP_016232231.1">
    <property type="nucleotide sequence ID" value="XM_016383608.1"/>
</dbReference>
<feature type="compositionally biased region" description="Basic and acidic residues" evidence="1">
    <location>
        <begin position="44"/>
        <end position="54"/>
    </location>
</feature>
<dbReference type="HOGENOM" id="CLU_166315_0_0_1"/>
<proteinExistence type="predicted"/>
<sequence length="110" mass="11207">MSSDRSSSDSSQSQASLLGGHAKYVQGAVSSALGYESGQQTKDAAVEEMREATKKTNSAGQQPGAPAAQSTVLGTVEKTAGQVTGCEGMVEDGKDRIPRKVGVEETDGTG</sequence>
<organism evidence="2 3">
    <name type="scientific">Exophiala spinifera</name>
    <dbReference type="NCBI Taxonomy" id="91928"/>
    <lineage>
        <taxon>Eukaryota</taxon>
        <taxon>Fungi</taxon>
        <taxon>Dikarya</taxon>
        <taxon>Ascomycota</taxon>
        <taxon>Pezizomycotina</taxon>
        <taxon>Eurotiomycetes</taxon>
        <taxon>Chaetothyriomycetidae</taxon>
        <taxon>Chaetothyriales</taxon>
        <taxon>Herpotrichiellaceae</taxon>
        <taxon>Exophiala</taxon>
    </lineage>
</organism>
<evidence type="ECO:0000256" key="1">
    <source>
        <dbReference type="SAM" id="MobiDB-lite"/>
    </source>
</evidence>
<dbReference type="EMBL" id="KN847498">
    <property type="protein sequence ID" value="KIW12015.1"/>
    <property type="molecule type" value="Genomic_DNA"/>
</dbReference>
<reference evidence="2 3" key="1">
    <citation type="submission" date="2015-01" db="EMBL/GenBank/DDBJ databases">
        <title>The Genome Sequence of Exophiala spinifera CBS89968.</title>
        <authorList>
            <consortium name="The Broad Institute Genomics Platform"/>
            <person name="Cuomo C."/>
            <person name="de Hoog S."/>
            <person name="Gorbushina A."/>
            <person name="Stielow B."/>
            <person name="Teixiera M."/>
            <person name="Abouelleil A."/>
            <person name="Chapman S.B."/>
            <person name="Priest M."/>
            <person name="Young S.K."/>
            <person name="Wortman J."/>
            <person name="Nusbaum C."/>
            <person name="Birren B."/>
        </authorList>
    </citation>
    <scope>NUCLEOTIDE SEQUENCE [LARGE SCALE GENOMIC DNA]</scope>
    <source>
        <strain evidence="2 3">CBS 89968</strain>
    </source>
</reference>
<dbReference type="VEuPathDB" id="FungiDB:PV08_09289"/>
<dbReference type="Proteomes" id="UP000053328">
    <property type="component" value="Unassembled WGS sequence"/>
</dbReference>
<dbReference type="AlphaFoldDB" id="A0A0D2B026"/>
<evidence type="ECO:0000313" key="3">
    <source>
        <dbReference type="Proteomes" id="UP000053328"/>
    </source>
</evidence>
<evidence type="ECO:0008006" key="4">
    <source>
        <dbReference type="Google" id="ProtNLM"/>
    </source>
</evidence>
<accession>A0A0D2B026</accession>
<feature type="compositionally biased region" description="Low complexity" evidence="1">
    <location>
        <begin position="59"/>
        <end position="69"/>
    </location>
</feature>
<dbReference type="OrthoDB" id="9999611at2759"/>